<evidence type="ECO:0000313" key="2">
    <source>
        <dbReference type="Proteomes" id="UP001283361"/>
    </source>
</evidence>
<sequence>MHEDVQRTFAAGSKPVLAAREGVCDCWGPRGGDWTVLRHEAKKVVVLVPWFLMQSQSTCGSDGRGYINRAGIMSNTWEYI</sequence>
<dbReference type="Proteomes" id="UP001283361">
    <property type="component" value="Unassembled WGS sequence"/>
</dbReference>
<protein>
    <submittedName>
        <fullName evidence="1">Uncharacterized protein</fullName>
    </submittedName>
</protein>
<proteinExistence type="predicted"/>
<evidence type="ECO:0000313" key="1">
    <source>
        <dbReference type="EMBL" id="KAK3784152.1"/>
    </source>
</evidence>
<organism evidence="1 2">
    <name type="scientific">Elysia crispata</name>
    <name type="common">lettuce slug</name>
    <dbReference type="NCBI Taxonomy" id="231223"/>
    <lineage>
        <taxon>Eukaryota</taxon>
        <taxon>Metazoa</taxon>
        <taxon>Spiralia</taxon>
        <taxon>Lophotrochozoa</taxon>
        <taxon>Mollusca</taxon>
        <taxon>Gastropoda</taxon>
        <taxon>Heterobranchia</taxon>
        <taxon>Euthyneura</taxon>
        <taxon>Panpulmonata</taxon>
        <taxon>Sacoglossa</taxon>
        <taxon>Placobranchoidea</taxon>
        <taxon>Plakobranchidae</taxon>
        <taxon>Elysia</taxon>
    </lineage>
</organism>
<keyword evidence="2" id="KW-1185">Reference proteome</keyword>
<accession>A0AAE1ACI0</accession>
<name>A0AAE1ACI0_9GAST</name>
<gene>
    <name evidence="1" type="ORF">RRG08_030943</name>
</gene>
<dbReference type="AlphaFoldDB" id="A0AAE1ACI0"/>
<comment type="caution">
    <text evidence="1">The sequence shown here is derived from an EMBL/GenBank/DDBJ whole genome shotgun (WGS) entry which is preliminary data.</text>
</comment>
<dbReference type="EMBL" id="JAWDGP010002306">
    <property type="protein sequence ID" value="KAK3784152.1"/>
    <property type="molecule type" value="Genomic_DNA"/>
</dbReference>
<reference evidence="1" key="1">
    <citation type="journal article" date="2023" name="G3 (Bethesda)">
        <title>A reference genome for the long-term kleptoplast-retaining sea slug Elysia crispata morphotype clarki.</title>
        <authorList>
            <person name="Eastman K.E."/>
            <person name="Pendleton A.L."/>
            <person name="Shaikh M.A."/>
            <person name="Suttiyut T."/>
            <person name="Ogas R."/>
            <person name="Tomko P."/>
            <person name="Gavelis G."/>
            <person name="Widhalm J.R."/>
            <person name="Wisecaver J.H."/>
        </authorList>
    </citation>
    <scope>NUCLEOTIDE SEQUENCE</scope>
    <source>
        <strain evidence="1">ECLA1</strain>
    </source>
</reference>